<name>A0A0A9BFY7_ARUDO</name>
<protein>
    <submittedName>
        <fullName evidence="1">Uncharacterized protein</fullName>
    </submittedName>
</protein>
<sequence>MKIGSAQFEYLSSQCYSISLSFSPDYA</sequence>
<dbReference type="EMBL" id="GBRH01235629">
    <property type="protein sequence ID" value="JAD62266.1"/>
    <property type="molecule type" value="Transcribed_RNA"/>
</dbReference>
<reference evidence="1" key="2">
    <citation type="journal article" date="2015" name="Data Brief">
        <title>Shoot transcriptome of the giant reed, Arundo donax.</title>
        <authorList>
            <person name="Barrero R.A."/>
            <person name="Guerrero F.D."/>
            <person name="Moolhuijzen P."/>
            <person name="Goolsby J.A."/>
            <person name="Tidwell J."/>
            <person name="Bellgard S.E."/>
            <person name="Bellgard M.I."/>
        </authorList>
    </citation>
    <scope>NUCLEOTIDE SEQUENCE</scope>
    <source>
        <tissue evidence="1">Shoot tissue taken approximately 20 cm above the soil surface</tissue>
    </source>
</reference>
<organism evidence="1">
    <name type="scientific">Arundo donax</name>
    <name type="common">Giant reed</name>
    <name type="synonym">Donax arundinaceus</name>
    <dbReference type="NCBI Taxonomy" id="35708"/>
    <lineage>
        <taxon>Eukaryota</taxon>
        <taxon>Viridiplantae</taxon>
        <taxon>Streptophyta</taxon>
        <taxon>Embryophyta</taxon>
        <taxon>Tracheophyta</taxon>
        <taxon>Spermatophyta</taxon>
        <taxon>Magnoliopsida</taxon>
        <taxon>Liliopsida</taxon>
        <taxon>Poales</taxon>
        <taxon>Poaceae</taxon>
        <taxon>PACMAD clade</taxon>
        <taxon>Arundinoideae</taxon>
        <taxon>Arundineae</taxon>
        <taxon>Arundo</taxon>
    </lineage>
</organism>
<proteinExistence type="predicted"/>
<accession>A0A0A9BFY7</accession>
<evidence type="ECO:0000313" key="1">
    <source>
        <dbReference type="EMBL" id="JAD62266.1"/>
    </source>
</evidence>
<reference evidence="1" key="1">
    <citation type="submission" date="2014-09" db="EMBL/GenBank/DDBJ databases">
        <authorList>
            <person name="Magalhaes I.L.F."/>
            <person name="Oliveira U."/>
            <person name="Santos F.R."/>
            <person name="Vidigal T.H.D.A."/>
            <person name="Brescovit A.D."/>
            <person name="Santos A.J."/>
        </authorList>
    </citation>
    <scope>NUCLEOTIDE SEQUENCE</scope>
    <source>
        <tissue evidence="1">Shoot tissue taken approximately 20 cm above the soil surface</tissue>
    </source>
</reference>
<dbReference type="AlphaFoldDB" id="A0A0A9BFY7"/>